<keyword evidence="9" id="KW-0282">Flagellum</keyword>
<dbReference type="HAMAP" id="MF_00415">
    <property type="entry name" value="FlgH"/>
    <property type="match status" value="1"/>
</dbReference>
<protein>
    <recommendedName>
        <fullName evidence="7">Flagellar L-ring protein</fullName>
    </recommendedName>
    <alternativeName>
        <fullName evidence="7">Basal body L-ring protein</fullName>
    </alternativeName>
</protein>
<evidence type="ECO:0000256" key="6">
    <source>
        <dbReference type="ARBA" id="ARBA00023237"/>
    </source>
</evidence>
<dbReference type="Proteomes" id="UP000198866">
    <property type="component" value="Unassembled WGS sequence"/>
</dbReference>
<name>A0A1H7BCJ7_9BURK</name>
<comment type="function">
    <text evidence="1 7">Assembles around the rod to form the L-ring and probably protects the motor/basal body from shearing forces during rotation.</text>
</comment>
<evidence type="ECO:0000256" key="5">
    <source>
        <dbReference type="ARBA" id="ARBA00023143"/>
    </source>
</evidence>
<evidence type="ECO:0000256" key="8">
    <source>
        <dbReference type="SAM" id="SignalP"/>
    </source>
</evidence>
<dbReference type="PANTHER" id="PTHR34933">
    <property type="entry name" value="FLAGELLAR L-RING PROTEIN"/>
    <property type="match status" value="1"/>
</dbReference>
<dbReference type="GO" id="GO:0071973">
    <property type="term" value="P:bacterial-type flagellum-dependent cell motility"/>
    <property type="evidence" value="ECO:0007669"/>
    <property type="project" value="InterPro"/>
</dbReference>
<dbReference type="OrthoDB" id="9789463at2"/>
<dbReference type="GO" id="GO:0009279">
    <property type="term" value="C:cell outer membrane"/>
    <property type="evidence" value="ECO:0007669"/>
    <property type="project" value="UniProtKB-SubCell"/>
</dbReference>
<evidence type="ECO:0000313" key="10">
    <source>
        <dbReference type="Proteomes" id="UP000198866"/>
    </source>
</evidence>
<dbReference type="PRINTS" id="PR01008">
    <property type="entry name" value="FLGLRINGFLGH"/>
</dbReference>
<keyword evidence="6 7" id="KW-0998">Cell outer membrane</keyword>
<keyword evidence="7" id="KW-0449">Lipoprotein</keyword>
<comment type="similarity">
    <text evidence="2 7">Belongs to the FlgH family.</text>
</comment>
<reference evidence="10" key="1">
    <citation type="submission" date="2016-10" db="EMBL/GenBank/DDBJ databases">
        <authorList>
            <person name="Varghese N."/>
            <person name="Submissions S."/>
        </authorList>
    </citation>
    <scope>NUCLEOTIDE SEQUENCE [LARGE SCALE GENOMIC DNA]</scope>
    <source>
        <strain evidence="10">LMG 26031</strain>
    </source>
</reference>
<evidence type="ECO:0000313" key="9">
    <source>
        <dbReference type="EMBL" id="SEJ74644.1"/>
    </source>
</evidence>
<dbReference type="GO" id="GO:0009427">
    <property type="term" value="C:bacterial-type flagellum basal body, distal rod, L ring"/>
    <property type="evidence" value="ECO:0007669"/>
    <property type="project" value="InterPro"/>
</dbReference>
<dbReference type="Pfam" id="PF02107">
    <property type="entry name" value="FlgH"/>
    <property type="match status" value="1"/>
</dbReference>
<keyword evidence="3 7" id="KW-0732">Signal</keyword>
<proteinExistence type="inferred from homology"/>
<comment type="subcellular location">
    <subcellularLocation>
        <location evidence="7">Cell outer membrane</location>
        <topology evidence="7">Lipid-anchor</topology>
    </subcellularLocation>
    <subcellularLocation>
        <location evidence="7">Bacterial flagellum basal body</location>
    </subcellularLocation>
</comment>
<dbReference type="InterPro" id="IPR000527">
    <property type="entry name" value="Flag_Lring"/>
</dbReference>
<evidence type="ECO:0000256" key="2">
    <source>
        <dbReference type="ARBA" id="ARBA00006929"/>
    </source>
</evidence>
<dbReference type="RefSeq" id="WP_090868702.1">
    <property type="nucleotide sequence ID" value="NZ_FNYE01000017.1"/>
</dbReference>
<evidence type="ECO:0000256" key="1">
    <source>
        <dbReference type="ARBA" id="ARBA00002591"/>
    </source>
</evidence>
<keyword evidence="10" id="KW-1185">Reference proteome</keyword>
<dbReference type="PROSITE" id="PS51257">
    <property type="entry name" value="PROKAR_LIPOPROTEIN"/>
    <property type="match status" value="1"/>
</dbReference>
<gene>
    <name evidence="7" type="primary">flgH</name>
    <name evidence="9" type="ORF">SAMN05192539_101751</name>
</gene>
<dbReference type="AlphaFoldDB" id="A0A1H7BCJ7"/>
<feature type="signal peptide" evidence="8">
    <location>
        <begin position="1"/>
        <end position="25"/>
    </location>
</feature>
<keyword evidence="4 7" id="KW-0472">Membrane</keyword>
<evidence type="ECO:0000256" key="3">
    <source>
        <dbReference type="ARBA" id="ARBA00022729"/>
    </source>
</evidence>
<feature type="chain" id="PRO_5011697287" description="Flagellar L-ring protein" evidence="8">
    <location>
        <begin position="26"/>
        <end position="227"/>
    </location>
</feature>
<dbReference type="GO" id="GO:0003774">
    <property type="term" value="F:cytoskeletal motor activity"/>
    <property type="evidence" value="ECO:0007669"/>
    <property type="project" value="InterPro"/>
</dbReference>
<keyword evidence="9" id="KW-0966">Cell projection</keyword>
<dbReference type="EMBL" id="FNYE01000017">
    <property type="protein sequence ID" value="SEJ74644.1"/>
    <property type="molecule type" value="Genomic_DNA"/>
</dbReference>
<organism evidence="9 10">
    <name type="scientific">Paraburkholderia diazotrophica</name>
    <dbReference type="NCBI Taxonomy" id="667676"/>
    <lineage>
        <taxon>Bacteria</taxon>
        <taxon>Pseudomonadati</taxon>
        <taxon>Pseudomonadota</taxon>
        <taxon>Betaproteobacteria</taxon>
        <taxon>Burkholderiales</taxon>
        <taxon>Burkholderiaceae</taxon>
        <taxon>Paraburkholderia</taxon>
    </lineage>
</organism>
<sequence length="227" mass="23366">MKPIHTSRALAPISAAILLALCACGSTHDSIVDTPMLPPTVSPPLNVNTQGAIYQAGTGMSLYETPRAQHIGDVLTIRLSESYTGSSSASAQASRASDITAEAADKSTGAAAHLARLFNIGSANTTFKGQGSIADTSGMTGTLAVTVIGTLPTGNLIVSGEKVISMGGNRDRLRLSGIVNPKDIEAGNYVASGKVANARIEQAGQGMLADSTTLGWLQRMFMSVLTF</sequence>
<accession>A0A1H7BCJ7</accession>
<dbReference type="STRING" id="667676.SAMN05192539_101751"/>
<evidence type="ECO:0000256" key="7">
    <source>
        <dbReference type="HAMAP-Rule" id="MF_00415"/>
    </source>
</evidence>
<comment type="subunit">
    <text evidence="7">The basal body constitutes a major portion of the flagellar organelle and consists of four rings (L,P,S, and M) mounted on a central rod.</text>
</comment>
<dbReference type="PANTHER" id="PTHR34933:SF1">
    <property type="entry name" value="FLAGELLAR L-RING PROTEIN"/>
    <property type="match status" value="1"/>
</dbReference>
<evidence type="ECO:0000256" key="4">
    <source>
        <dbReference type="ARBA" id="ARBA00023136"/>
    </source>
</evidence>
<keyword evidence="9" id="KW-0969">Cilium</keyword>
<keyword evidence="5 7" id="KW-0975">Bacterial flagellum</keyword>